<gene>
    <name evidence="1" type="ORF">ACFSUB_06020</name>
</gene>
<dbReference type="SUPFAM" id="SSF52821">
    <property type="entry name" value="Rhodanese/Cell cycle control phosphatase"/>
    <property type="match status" value="1"/>
</dbReference>
<accession>A0ABW5T100</accession>
<proteinExistence type="predicted"/>
<comment type="caution">
    <text evidence="1">The sequence shown here is derived from an EMBL/GenBank/DDBJ whole genome shotgun (WGS) entry which is preliminary data.</text>
</comment>
<evidence type="ECO:0000313" key="2">
    <source>
        <dbReference type="Proteomes" id="UP001597520"/>
    </source>
</evidence>
<sequence length="128" mass="14381">MMLWPALLLGIVSLGFLIFFYQRWIPVFGVRCAPLPEQPLPEGSIILDVRDYQEADHLPVKNAHLLPYPYLKRHIQTIEAQQVFVVAPDKVSRNLSIRLLHKHGRSVSGFAVVTPGQTDSSAFSVDCS</sequence>
<protein>
    <recommendedName>
        <fullName evidence="3">Rhodanese-like domain-containing protein</fullName>
    </recommendedName>
</protein>
<name>A0ABW5T100_9BACI</name>
<reference evidence="2" key="1">
    <citation type="journal article" date="2019" name="Int. J. Syst. Evol. Microbiol.">
        <title>The Global Catalogue of Microorganisms (GCM) 10K type strain sequencing project: providing services to taxonomists for standard genome sequencing and annotation.</title>
        <authorList>
            <consortium name="The Broad Institute Genomics Platform"/>
            <consortium name="The Broad Institute Genome Sequencing Center for Infectious Disease"/>
            <person name="Wu L."/>
            <person name="Ma J."/>
        </authorList>
    </citation>
    <scope>NUCLEOTIDE SEQUENCE [LARGE SCALE GENOMIC DNA]</scope>
    <source>
        <strain evidence="2">KCTC 33792</strain>
    </source>
</reference>
<dbReference type="InterPro" id="IPR036873">
    <property type="entry name" value="Rhodanese-like_dom_sf"/>
</dbReference>
<evidence type="ECO:0000313" key="1">
    <source>
        <dbReference type="EMBL" id="MFD2705017.1"/>
    </source>
</evidence>
<dbReference type="EMBL" id="JBHUML010000002">
    <property type="protein sequence ID" value="MFD2705017.1"/>
    <property type="molecule type" value="Genomic_DNA"/>
</dbReference>
<keyword evidence="2" id="KW-1185">Reference proteome</keyword>
<dbReference type="Proteomes" id="UP001597520">
    <property type="component" value="Unassembled WGS sequence"/>
</dbReference>
<dbReference type="RefSeq" id="WP_380712282.1">
    <property type="nucleotide sequence ID" value="NZ_JBHUML010000002.1"/>
</dbReference>
<organism evidence="1 2">
    <name type="scientific">Salibacterium lacus</name>
    <dbReference type="NCBI Taxonomy" id="1898109"/>
    <lineage>
        <taxon>Bacteria</taxon>
        <taxon>Bacillati</taxon>
        <taxon>Bacillota</taxon>
        <taxon>Bacilli</taxon>
        <taxon>Bacillales</taxon>
        <taxon>Bacillaceae</taxon>
    </lineage>
</organism>
<evidence type="ECO:0008006" key="3">
    <source>
        <dbReference type="Google" id="ProtNLM"/>
    </source>
</evidence>